<dbReference type="Proteomes" id="UP000295418">
    <property type="component" value="Unassembled WGS sequence"/>
</dbReference>
<protein>
    <submittedName>
        <fullName evidence="6">HSP90 family protein</fullName>
    </submittedName>
</protein>
<dbReference type="SUPFAM" id="SSF54211">
    <property type="entry name" value="Ribosomal protein S5 domain 2-like"/>
    <property type="match status" value="1"/>
</dbReference>
<dbReference type="Gene3D" id="3.30.230.80">
    <property type="match status" value="1"/>
</dbReference>
<dbReference type="OrthoDB" id="9802640at2"/>
<dbReference type="Pfam" id="PF13589">
    <property type="entry name" value="HATPase_c_3"/>
    <property type="match status" value="1"/>
</dbReference>
<evidence type="ECO:0000256" key="3">
    <source>
        <dbReference type="ARBA" id="ARBA00022840"/>
    </source>
</evidence>
<feature type="binding site" evidence="5">
    <location>
        <position position="77"/>
    </location>
    <ligand>
        <name>ATP</name>
        <dbReference type="ChEBI" id="CHEBI:30616"/>
    </ligand>
</feature>
<name>A0A4R4ES32_9BACL</name>
<dbReference type="GO" id="GO:0005524">
    <property type="term" value="F:ATP binding"/>
    <property type="evidence" value="ECO:0007669"/>
    <property type="project" value="UniProtKB-KW"/>
</dbReference>
<feature type="binding site" evidence="5">
    <location>
        <position position="165"/>
    </location>
    <ligand>
        <name>ATP</name>
        <dbReference type="ChEBI" id="CHEBI:30616"/>
    </ligand>
</feature>
<dbReference type="PRINTS" id="PR00775">
    <property type="entry name" value="HEATSHOCK90"/>
</dbReference>
<accession>A0A4R4ES32</accession>
<dbReference type="GO" id="GO:0016887">
    <property type="term" value="F:ATP hydrolysis activity"/>
    <property type="evidence" value="ECO:0007669"/>
    <property type="project" value="InterPro"/>
</dbReference>
<evidence type="ECO:0000256" key="5">
    <source>
        <dbReference type="PIRSR" id="PIRSR002583-1"/>
    </source>
</evidence>
<comment type="caution">
    <text evidence="6">The sequence shown here is derived from an EMBL/GenBank/DDBJ whole genome shotgun (WGS) entry which is preliminary data.</text>
</comment>
<dbReference type="InterPro" id="IPR001404">
    <property type="entry name" value="Hsp90_fam"/>
</dbReference>
<dbReference type="EMBL" id="SKFG01000001">
    <property type="protein sequence ID" value="TCZ81258.1"/>
    <property type="molecule type" value="Genomic_DNA"/>
</dbReference>
<dbReference type="PANTHER" id="PTHR11528">
    <property type="entry name" value="HEAT SHOCK PROTEIN 90 FAMILY MEMBER"/>
    <property type="match status" value="1"/>
</dbReference>
<feature type="binding site" evidence="5">
    <location>
        <position position="41"/>
    </location>
    <ligand>
        <name>ATP</name>
        <dbReference type="ChEBI" id="CHEBI:30616"/>
    </ligand>
</feature>
<dbReference type="GO" id="GO:0140662">
    <property type="term" value="F:ATP-dependent protein folding chaperone"/>
    <property type="evidence" value="ECO:0007669"/>
    <property type="project" value="InterPro"/>
</dbReference>
<evidence type="ECO:0000256" key="1">
    <source>
        <dbReference type="ARBA" id="ARBA00008239"/>
    </source>
</evidence>
<evidence type="ECO:0000256" key="4">
    <source>
        <dbReference type="ARBA" id="ARBA00023186"/>
    </source>
</evidence>
<keyword evidence="2 5" id="KW-0547">Nucleotide-binding</keyword>
<dbReference type="GO" id="GO:0051082">
    <property type="term" value="F:unfolded protein binding"/>
    <property type="evidence" value="ECO:0007669"/>
    <property type="project" value="InterPro"/>
</dbReference>
<comment type="similarity">
    <text evidence="1">Belongs to the heat shock protein 90 family.</text>
</comment>
<keyword evidence="3 5" id="KW-0067">ATP-binding</keyword>
<evidence type="ECO:0000313" key="6">
    <source>
        <dbReference type="EMBL" id="TCZ81258.1"/>
    </source>
</evidence>
<evidence type="ECO:0000256" key="2">
    <source>
        <dbReference type="ARBA" id="ARBA00022741"/>
    </source>
</evidence>
<dbReference type="SUPFAM" id="SSF55874">
    <property type="entry name" value="ATPase domain of HSP90 chaperone/DNA topoisomerase II/histidine kinase"/>
    <property type="match status" value="1"/>
</dbReference>
<evidence type="ECO:0000313" key="7">
    <source>
        <dbReference type="Proteomes" id="UP000295418"/>
    </source>
</evidence>
<dbReference type="InterPro" id="IPR020575">
    <property type="entry name" value="Hsp90_N"/>
</dbReference>
<keyword evidence="7" id="KW-1185">Reference proteome</keyword>
<dbReference type="Gene3D" id="3.30.565.10">
    <property type="entry name" value="Histidine kinase-like ATPase, C-terminal domain"/>
    <property type="match status" value="1"/>
</dbReference>
<feature type="binding site" evidence="5">
    <location>
        <position position="37"/>
    </location>
    <ligand>
        <name>ATP</name>
        <dbReference type="ChEBI" id="CHEBI:30616"/>
    </ligand>
</feature>
<sequence>MISVENQQQFRFQVNLSGMITILSNHLYSSPKVYVRELLQNATDAITARKHLDPTYSGQVFVELSGSKEQPTMMIEDNGIGLTEADIHQFLAVIGHSSKIDSDFLSTETSFIGRFGIGLLSCFMVSNEIVVLTQSIHGGPSMKWCGKPDGTYTIQQLDSQLAIGTKIFLRCKPDFEKYFAFEEVKSLLQYYGILLPYPVSLRSQQQQAIINAERPLWINQPELANSRKPEVLAFGQQMMAENFKDFIPLTTQNGSTGGIAYILPYSVNLNVKRSHKVFLKHMLVSDSADNILPDWAFFVKCVIWTDELQPTASRENFYEDEKLQLVRGELGEAIRHALTQMSLYEPARLQHIMELHSLSINALATEDPKFLASIYQWLTFESTYGNLALQELIKEDQTLYYTNTADEYKQIANVAQAQSLLVINGGYVYHAEILEKLRLQFPKLRIERLEPEDISLAFTNISLDERNKYYQVIRLADNTLQRFRCQIQLQRFLPSEVPSLFTHTKDSSTLRQLENAKESNSGLMSSILGNIEKKFQDSAYSTLYLNLNNPMIEQVFSKLNMNMLPTIFEVLYCNALMMGHYPMNRQEITALNQGIMQFISWGISLETGNGGNSN</sequence>
<organism evidence="6 7">
    <name type="scientific">Paenibacillus albiflavus</name>
    <dbReference type="NCBI Taxonomy" id="2545760"/>
    <lineage>
        <taxon>Bacteria</taxon>
        <taxon>Bacillati</taxon>
        <taxon>Bacillota</taxon>
        <taxon>Bacilli</taxon>
        <taxon>Bacillales</taxon>
        <taxon>Paenibacillaceae</taxon>
        <taxon>Paenibacillus</taxon>
    </lineage>
</organism>
<gene>
    <name evidence="6" type="ORF">E0485_03000</name>
</gene>
<dbReference type="AlphaFoldDB" id="A0A4R4ES32"/>
<dbReference type="NCBIfam" id="NF010683">
    <property type="entry name" value="PRK14083.1"/>
    <property type="match status" value="1"/>
</dbReference>
<dbReference type="PIRSF" id="PIRSF002583">
    <property type="entry name" value="Hsp90"/>
    <property type="match status" value="1"/>
</dbReference>
<reference evidence="6 7" key="1">
    <citation type="submission" date="2019-03" db="EMBL/GenBank/DDBJ databases">
        <authorList>
            <person name="Kim M.K.M."/>
        </authorList>
    </citation>
    <scope>NUCLEOTIDE SEQUENCE [LARGE SCALE GENOMIC DNA]</scope>
    <source>
        <strain evidence="6 7">18JY21-1</strain>
    </source>
</reference>
<proteinExistence type="inferred from homology"/>
<keyword evidence="4" id="KW-0143">Chaperone</keyword>
<dbReference type="InterPro" id="IPR036890">
    <property type="entry name" value="HATPase_C_sf"/>
</dbReference>
<dbReference type="InterPro" id="IPR020568">
    <property type="entry name" value="Ribosomal_Su5_D2-typ_SF"/>
</dbReference>
<dbReference type="Pfam" id="PF00183">
    <property type="entry name" value="HSP90"/>
    <property type="match status" value="1"/>
</dbReference>